<gene>
    <name evidence="3" type="ORF">UY3_04826</name>
</gene>
<dbReference type="GO" id="GO:0016740">
    <property type="term" value="F:transferase activity"/>
    <property type="evidence" value="ECO:0007669"/>
    <property type="project" value="UniProtKB-KW"/>
</dbReference>
<keyword evidence="4" id="KW-1185">Reference proteome</keyword>
<name>M7CBI2_CHEMY</name>
<feature type="transmembrane region" description="Helical" evidence="2">
    <location>
        <begin position="12"/>
        <end position="29"/>
    </location>
</feature>
<keyword evidence="2" id="KW-1133">Transmembrane helix</keyword>
<proteinExistence type="predicted"/>
<accession>M7CBI2</accession>
<protein>
    <submittedName>
        <fullName evidence="3">Heparan sulfate glucosamine 3-O-sulfotransferase 5</fullName>
    </submittedName>
</protein>
<dbReference type="STRING" id="8469.M7CBI2"/>
<keyword evidence="3" id="KW-0808">Transferase</keyword>
<evidence type="ECO:0000313" key="4">
    <source>
        <dbReference type="Proteomes" id="UP000031443"/>
    </source>
</evidence>
<evidence type="ECO:0000256" key="2">
    <source>
        <dbReference type="SAM" id="Phobius"/>
    </source>
</evidence>
<keyword evidence="2" id="KW-0472">Membrane</keyword>
<dbReference type="Proteomes" id="UP000031443">
    <property type="component" value="Unassembled WGS sequence"/>
</dbReference>
<dbReference type="EMBL" id="KB520915">
    <property type="protein sequence ID" value="EMP38067.1"/>
    <property type="molecule type" value="Genomic_DNA"/>
</dbReference>
<evidence type="ECO:0000313" key="3">
    <source>
        <dbReference type="EMBL" id="EMP38067.1"/>
    </source>
</evidence>
<dbReference type="AlphaFoldDB" id="M7CBI2"/>
<sequence>MLFKQQALLRQKLFVLGSLAIGSLLYLVARVGSLDRSSEDPLNRWQSALQSTPVLHLSEKSKVSQPESISHRRSTVKTPGLQPICPIDDRLRPHGQDEIPLRALQFKRGLLHEFRKGNATKEQIRLHNLVQLFSSSLRPLKLGVLLASKKLAYGNSESDYKIGLHLHYYDERCKRLAQEGSLRDKHHKHVKEIEWVKVRPFVLQTTTVCLAKVCSTRSNHMMWWLSNCHNHRRVSEVPKFDRFALLYIVLPSGSMVPG</sequence>
<reference evidence="4" key="1">
    <citation type="journal article" date="2013" name="Nat. Genet.">
        <title>The draft genomes of soft-shell turtle and green sea turtle yield insights into the development and evolution of the turtle-specific body plan.</title>
        <authorList>
            <person name="Wang Z."/>
            <person name="Pascual-Anaya J."/>
            <person name="Zadissa A."/>
            <person name="Li W."/>
            <person name="Niimura Y."/>
            <person name="Huang Z."/>
            <person name="Li C."/>
            <person name="White S."/>
            <person name="Xiong Z."/>
            <person name="Fang D."/>
            <person name="Wang B."/>
            <person name="Ming Y."/>
            <person name="Chen Y."/>
            <person name="Zheng Y."/>
            <person name="Kuraku S."/>
            <person name="Pignatelli M."/>
            <person name="Herrero J."/>
            <person name="Beal K."/>
            <person name="Nozawa M."/>
            <person name="Li Q."/>
            <person name="Wang J."/>
            <person name="Zhang H."/>
            <person name="Yu L."/>
            <person name="Shigenobu S."/>
            <person name="Wang J."/>
            <person name="Liu J."/>
            <person name="Flicek P."/>
            <person name="Searle S."/>
            <person name="Wang J."/>
            <person name="Kuratani S."/>
            <person name="Yin Y."/>
            <person name="Aken B."/>
            <person name="Zhang G."/>
            <person name="Irie N."/>
        </authorList>
    </citation>
    <scope>NUCLEOTIDE SEQUENCE [LARGE SCALE GENOMIC DNA]</scope>
</reference>
<feature type="region of interest" description="Disordered" evidence="1">
    <location>
        <begin position="59"/>
        <end position="83"/>
    </location>
</feature>
<evidence type="ECO:0000256" key="1">
    <source>
        <dbReference type="SAM" id="MobiDB-lite"/>
    </source>
</evidence>
<keyword evidence="2" id="KW-0812">Transmembrane</keyword>
<organism evidence="3 4">
    <name type="scientific">Chelonia mydas</name>
    <name type="common">Green sea-turtle</name>
    <name type="synonym">Chelonia agassizi</name>
    <dbReference type="NCBI Taxonomy" id="8469"/>
    <lineage>
        <taxon>Eukaryota</taxon>
        <taxon>Metazoa</taxon>
        <taxon>Chordata</taxon>
        <taxon>Craniata</taxon>
        <taxon>Vertebrata</taxon>
        <taxon>Euteleostomi</taxon>
        <taxon>Archelosauria</taxon>
        <taxon>Testudinata</taxon>
        <taxon>Testudines</taxon>
        <taxon>Cryptodira</taxon>
        <taxon>Durocryptodira</taxon>
        <taxon>Americhelydia</taxon>
        <taxon>Chelonioidea</taxon>
        <taxon>Cheloniidae</taxon>
        <taxon>Chelonia</taxon>
    </lineage>
</organism>